<gene>
    <name evidence="9" type="primary">pdxH</name>
    <name evidence="9" type="ORF">ACFFN0_05330</name>
</gene>
<dbReference type="RefSeq" id="WP_237769990.1">
    <property type="nucleotide sequence ID" value="NZ_JBHMAX010000012.1"/>
</dbReference>
<evidence type="ECO:0000313" key="10">
    <source>
        <dbReference type="Proteomes" id="UP001589613"/>
    </source>
</evidence>
<feature type="domain" description="Pyridoxine 5'-phosphate oxidase dimerisation C-terminal" evidence="8">
    <location>
        <begin position="183"/>
        <end position="230"/>
    </location>
</feature>
<proteinExistence type="inferred from homology"/>
<dbReference type="InterPro" id="IPR000659">
    <property type="entry name" value="Pyridox_Oxase"/>
</dbReference>
<dbReference type="PANTHER" id="PTHR10851:SF0">
    <property type="entry name" value="PYRIDOXINE-5'-PHOSPHATE OXIDASE"/>
    <property type="match status" value="1"/>
</dbReference>
<dbReference type="EMBL" id="JBHMAX010000012">
    <property type="protein sequence ID" value="MFB9731457.1"/>
    <property type="molecule type" value="Genomic_DNA"/>
</dbReference>
<evidence type="ECO:0000256" key="2">
    <source>
        <dbReference type="ARBA" id="ARBA00007301"/>
    </source>
</evidence>
<dbReference type="Gene3D" id="2.30.110.10">
    <property type="entry name" value="Electron Transport, Fmn-binding Protein, Chain A"/>
    <property type="match status" value="1"/>
</dbReference>
<dbReference type="PIRSF" id="PIRSF000190">
    <property type="entry name" value="Pyd_amn-ph_oxd"/>
    <property type="match status" value="1"/>
</dbReference>
<accession>A0ABV5V0Z8</accession>
<evidence type="ECO:0000313" key="9">
    <source>
        <dbReference type="EMBL" id="MFB9731457.1"/>
    </source>
</evidence>
<evidence type="ECO:0000256" key="5">
    <source>
        <dbReference type="ARBA" id="ARBA00023002"/>
    </source>
</evidence>
<dbReference type="InterPro" id="IPR011576">
    <property type="entry name" value="Pyridox_Oxase_N"/>
</dbReference>
<dbReference type="InterPro" id="IPR012349">
    <property type="entry name" value="Split_barrel_FMN-bd"/>
</dbReference>
<dbReference type="NCBIfam" id="NF004231">
    <property type="entry name" value="PRK05679.1"/>
    <property type="match status" value="1"/>
</dbReference>
<dbReference type="Pfam" id="PF01243">
    <property type="entry name" value="PNPOx_N"/>
    <property type="match status" value="1"/>
</dbReference>
<reference evidence="9 10" key="1">
    <citation type="submission" date="2024-09" db="EMBL/GenBank/DDBJ databases">
        <authorList>
            <person name="Sun Q."/>
            <person name="Mori K."/>
        </authorList>
    </citation>
    <scope>NUCLEOTIDE SEQUENCE [LARGE SCALE GENOMIC DNA]</scope>
    <source>
        <strain evidence="9 10">JCM 12763</strain>
    </source>
</reference>
<keyword evidence="5 9" id="KW-0560">Oxidoreductase</keyword>
<keyword evidence="10" id="KW-1185">Reference proteome</keyword>
<dbReference type="Pfam" id="PF10590">
    <property type="entry name" value="PNP_phzG_C"/>
    <property type="match status" value="1"/>
</dbReference>
<dbReference type="PANTHER" id="PTHR10851">
    <property type="entry name" value="PYRIDOXINE-5-PHOSPHATE OXIDASE"/>
    <property type="match status" value="1"/>
</dbReference>
<protein>
    <recommendedName>
        <fullName evidence="6">Pyridoxamine 5'-phosphate oxidase</fullName>
        <ecNumber evidence="6">1.4.3.5</ecNumber>
    </recommendedName>
</protein>
<evidence type="ECO:0000259" key="8">
    <source>
        <dbReference type="Pfam" id="PF10590"/>
    </source>
</evidence>
<dbReference type="EC" id="1.4.3.5" evidence="6"/>
<keyword evidence="4" id="KW-0288">FMN</keyword>
<dbReference type="GO" id="GO:0004733">
    <property type="term" value="F:pyridoxamine phosphate oxidase activity"/>
    <property type="evidence" value="ECO:0007669"/>
    <property type="project" value="UniProtKB-EC"/>
</dbReference>
<evidence type="ECO:0000256" key="3">
    <source>
        <dbReference type="ARBA" id="ARBA00022630"/>
    </source>
</evidence>
<dbReference type="Proteomes" id="UP001589613">
    <property type="component" value="Unassembled WGS sequence"/>
</dbReference>
<keyword evidence="3" id="KW-0285">Flavoprotein</keyword>
<evidence type="ECO:0000256" key="6">
    <source>
        <dbReference type="NCBIfam" id="TIGR00558"/>
    </source>
</evidence>
<feature type="domain" description="Pyridoxamine 5'-phosphate oxidase N-terminal" evidence="7">
    <location>
        <begin position="48"/>
        <end position="162"/>
    </location>
</feature>
<comment type="similarity">
    <text evidence="2">Belongs to the pyridoxamine 5'-phosphate oxidase family.</text>
</comment>
<sequence>MSIGPFSALRVDYEGEGLSEEGCPAAPWTLLQDWIGAAVARQQERGDVPEPLSMSVATSDPDGLPDVRTVLLRDLDLRGPAFYTSTTSAKGEQLAANPGMAVALTWPAMFRSVRMRGYAEALPRAQVEDYFRSRPWGARVGAHASAQSRPVPDRATLETAYRESAERFPDTGSPDDVPVPEGWGGYRLVADRVELWAGRRSRLHDRIVWERVGPGGLDEPAAWHRLRLQP</sequence>
<comment type="caution">
    <text evidence="9">The sequence shown here is derived from an EMBL/GenBank/DDBJ whole genome shotgun (WGS) entry which is preliminary data.</text>
</comment>
<dbReference type="NCBIfam" id="TIGR00558">
    <property type="entry name" value="pdxH"/>
    <property type="match status" value="1"/>
</dbReference>
<dbReference type="InterPro" id="IPR019576">
    <property type="entry name" value="Pyridoxamine_oxidase_dimer_C"/>
</dbReference>
<dbReference type="SUPFAM" id="SSF50475">
    <property type="entry name" value="FMN-binding split barrel"/>
    <property type="match status" value="1"/>
</dbReference>
<evidence type="ECO:0000256" key="1">
    <source>
        <dbReference type="ARBA" id="ARBA00001917"/>
    </source>
</evidence>
<organism evidence="9 10">
    <name type="scientific">Ornithinimicrobium kibberense</name>
    <dbReference type="NCBI Taxonomy" id="282060"/>
    <lineage>
        <taxon>Bacteria</taxon>
        <taxon>Bacillati</taxon>
        <taxon>Actinomycetota</taxon>
        <taxon>Actinomycetes</taxon>
        <taxon>Micrococcales</taxon>
        <taxon>Ornithinimicrobiaceae</taxon>
        <taxon>Ornithinimicrobium</taxon>
    </lineage>
</organism>
<name>A0ABV5V0Z8_9MICO</name>
<evidence type="ECO:0000256" key="4">
    <source>
        <dbReference type="ARBA" id="ARBA00022643"/>
    </source>
</evidence>
<comment type="cofactor">
    <cofactor evidence="1">
        <name>FMN</name>
        <dbReference type="ChEBI" id="CHEBI:58210"/>
    </cofactor>
</comment>
<evidence type="ECO:0000259" key="7">
    <source>
        <dbReference type="Pfam" id="PF01243"/>
    </source>
</evidence>